<sequence length="47" mass="5061">MVAEATKLNAQTNKAGAGMLRPLVFCALVGSCRDYSQQLTRTVMPFA</sequence>
<name>A0A0H5D036_9RHOB</name>
<evidence type="ECO:0000313" key="1">
    <source>
        <dbReference type="EMBL" id="CRL10511.1"/>
    </source>
</evidence>
<evidence type="ECO:0000313" key="2">
    <source>
        <dbReference type="Proteomes" id="UP000043764"/>
    </source>
</evidence>
<accession>A0A0H5D036</accession>
<proteinExistence type="predicted"/>
<reference evidence="2" key="1">
    <citation type="submission" date="2015-05" db="EMBL/GenBank/DDBJ databases">
        <authorList>
            <person name="Rodrigo-Torres Lidia"/>
            <person name="Arahal R.David."/>
        </authorList>
    </citation>
    <scope>NUCLEOTIDE SEQUENCE [LARGE SCALE GENOMIC DNA]</scope>
    <source>
        <strain evidence="2">CECT 7321</strain>
    </source>
</reference>
<keyword evidence="2" id="KW-1185">Reference proteome</keyword>
<dbReference type="Proteomes" id="UP000043764">
    <property type="component" value="Unassembled WGS sequence"/>
</dbReference>
<dbReference type="EMBL" id="CVRL01000013">
    <property type="protein sequence ID" value="CRL10511.1"/>
    <property type="molecule type" value="Genomic_DNA"/>
</dbReference>
<dbReference type="AlphaFoldDB" id="A0A0H5D036"/>
<protein>
    <submittedName>
        <fullName evidence="1">Uncharacterized protein</fullName>
    </submittedName>
</protein>
<dbReference type="PROSITE" id="PS51257">
    <property type="entry name" value="PROKAR_LIPOPROTEIN"/>
    <property type="match status" value="1"/>
</dbReference>
<organism evidence="1 2">
    <name type="scientific">Phaeobacter italicus</name>
    <dbReference type="NCBI Taxonomy" id="481446"/>
    <lineage>
        <taxon>Bacteria</taxon>
        <taxon>Pseudomonadati</taxon>
        <taxon>Pseudomonadota</taxon>
        <taxon>Alphaproteobacteria</taxon>
        <taxon>Rhodobacterales</taxon>
        <taxon>Roseobacteraceae</taxon>
        <taxon>Phaeobacter</taxon>
    </lineage>
</organism>
<gene>
    <name evidence="1" type="ORF">NIT7321_01356</name>
</gene>